<comment type="caution">
    <text evidence="6">The sequence shown here is derived from an EMBL/GenBank/DDBJ whole genome shotgun (WGS) entry which is preliminary data.</text>
</comment>
<dbReference type="GO" id="GO:0003677">
    <property type="term" value="F:DNA binding"/>
    <property type="evidence" value="ECO:0007669"/>
    <property type="project" value="InterPro"/>
</dbReference>
<dbReference type="SUPFAM" id="SSF46955">
    <property type="entry name" value="Putative DNA-binding domain"/>
    <property type="match status" value="1"/>
</dbReference>
<dbReference type="Proteomes" id="UP000432516">
    <property type="component" value="Unassembled WGS sequence"/>
</dbReference>
<dbReference type="InterPro" id="IPR010093">
    <property type="entry name" value="SinI_DNA-bd"/>
</dbReference>
<dbReference type="PANTHER" id="PTHR34585">
    <property type="match status" value="1"/>
</dbReference>
<dbReference type="Gene3D" id="1.10.10.10">
    <property type="entry name" value="Winged helix-like DNA-binding domain superfamily/Winged helix DNA-binding domain"/>
    <property type="match status" value="1"/>
</dbReference>
<dbReference type="InterPro" id="IPR041657">
    <property type="entry name" value="HTH_17"/>
</dbReference>
<evidence type="ECO:0000313" key="6">
    <source>
        <dbReference type="EMBL" id="MRZ55067.1"/>
    </source>
</evidence>
<dbReference type="InterPro" id="IPR036388">
    <property type="entry name" value="WH-like_DNA-bd_sf"/>
</dbReference>
<dbReference type="EMBL" id="WKMY01000010">
    <property type="protein sequence ID" value="MRY94383.1"/>
    <property type="molecule type" value="Genomic_DNA"/>
</dbReference>
<dbReference type="RefSeq" id="WP_005859364.1">
    <property type="nucleotide sequence ID" value="NZ_JADMUS010000008.1"/>
</dbReference>
<evidence type="ECO:0000313" key="8">
    <source>
        <dbReference type="Proteomes" id="UP000432516"/>
    </source>
</evidence>
<dbReference type="EMBL" id="WKMX01000012">
    <property type="protein sequence ID" value="MRZ07245.1"/>
    <property type="molecule type" value="Genomic_DNA"/>
</dbReference>
<evidence type="ECO:0000259" key="1">
    <source>
        <dbReference type="Pfam" id="PF12728"/>
    </source>
</evidence>
<dbReference type="InterPro" id="IPR009061">
    <property type="entry name" value="DNA-bd_dom_put_sf"/>
</dbReference>
<dbReference type="Proteomes" id="UP000461276">
    <property type="component" value="Unassembled WGS sequence"/>
</dbReference>
<evidence type="ECO:0000313" key="7">
    <source>
        <dbReference type="Proteomes" id="UP000095455"/>
    </source>
</evidence>
<feature type="domain" description="Helix-turn-helix" evidence="1">
    <location>
        <begin position="41"/>
        <end position="89"/>
    </location>
</feature>
<dbReference type="Proteomes" id="UP000471216">
    <property type="component" value="Unassembled WGS sequence"/>
</dbReference>
<gene>
    <name evidence="2" type="ORF">ERS852380_00342</name>
    <name evidence="5" type="ORF">GKD54_13730</name>
    <name evidence="3" type="ORF">GKD58_08920</name>
    <name evidence="4" type="ORF">GKD67_14355</name>
    <name evidence="6" type="ORF">GKD68_09900</name>
</gene>
<reference evidence="2 7" key="1">
    <citation type="submission" date="2015-09" db="EMBL/GenBank/DDBJ databases">
        <authorList>
            <consortium name="Pathogen Informatics"/>
        </authorList>
    </citation>
    <scope>NUCLEOTIDE SEQUENCE [LARGE SCALE GENOMIC DNA]</scope>
    <source>
        <strain evidence="2 7">2789STDY5608822</strain>
    </source>
</reference>
<dbReference type="AlphaFoldDB" id="A0A173WW98"/>
<dbReference type="Pfam" id="PF12728">
    <property type="entry name" value="HTH_17"/>
    <property type="match status" value="1"/>
</dbReference>
<proteinExistence type="predicted"/>
<evidence type="ECO:0000313" key="5">
    <source>
        <dbReference type="EMBL" id="MRZ07245.1"/>
    </source>
</evidence>
<evidence type="ECO:0000313" key="3">
    <source>
        <dbReference type="EMBL" id="MRY84374.1"/>
    </source>
</evidence>
<dbReference type="PANTHER" id="PTHR34585:SF22">
    <property type="entry name" value="HELIX-TURN-HELIX DOMAIN-CONTAINING PROTEIN"/>
    <property type="match status" value="1"/>
</dbReference>
<accession>A0A173WW98</accession>
<organism evidence="6 8">
    <name type="scientific">Parabacteroides distasonis</name>
    <dbReference type="NCBI Taxonomy" id="823"/>
    <lineage>
        <taxon>Bacteria</taxon>
        <taxon>Pseudomonadati</taxon>
        <taxon>Bacteroidota</taxon>
        <taxon>Bacteroidia</taxon>
        <taxon>Bacteroidales</taxon>
        <taxon>Tannerellaceae</taxon>
        <taxon>Parabacteroides</taxon>
    </lineage>
</organism>
<name>A0A173WW98_PARDI</name>
<dbReference type="NCBIfam" id="TIGR01764">
    <property type="entry name" value="excise"/>
    <property type="match status" value="1"/>
</dbReference>
<dbReference type="EMBL" id="WKNE01000006">
    <property type="protein sequence ID" value="MRZ55067.1"/>
    <property type="molecule type" value="Genomic_DNA"/>
</dbReference>
<sequence>MKQSILIQQASLSDIEAVVRKVLDDILDDLKLQKSEDSIRLLTRTEAAKMLRISLPTLADWTRQGMIPAQRIGRRVLYAISDIENTLEGKKGGRKNG</sequence>
<dbReference type="EMBL" id="CYYK01000001">
    <property type="protein sequence ID" value="CUN43370.1"/>
    <property type="molecule type" value="Genomic_DNA"/>
</dbReference>
<reference evidence="8 9" key="2">
    <citation type="journal article" date="2019" name="Nat. Med.">
        <title>A library of human gut bacterial isolates paired with longitudinal multiomics data enables mechanistic microbiome research.</title>
        <authorList>
            <person name="Poyet M."/>
            <person name="Groussin M."/>
            <person name="Gibbons S.M."/>
            <person name="Avila-Pacheco J."/>
            <person name="Jiang X."/>
            <person name="Kearney S.M."/>
            <person name="Perrotta A.R."/>
            <person name="Berdy B."/>
            <person name="Zhao S."/>
            <person name="Lieberman T.D."/>
            <person name="Swanson P.K."/>
            <person name="Smith M."/>
            <person name="Roesemann S."/>
            <person name="Alexander J.E."/>
            <person name="Rich S.A."/>
            <person name="Livny J."/>
            <person name="Vlamakis H."/>
            <person name="Clish C."/>
            <person name="Bullock K."/>
            <person name="Deik A."/>
            <person name="Scott J."/>
            <person name="Pierce K.A."/>
            <person name="Xavier R.J."/>
            <person name="Alm E.J."/>
        </authorList>
    </citation>
    <scope>NUCLEOTIDE SEQUENCE [LARGE SCALE GENOMIC DNA]</scope>
    <source>
        <strain evidence="5 11">BIOML-A10</strain>
        <strain evidence="3 9">BIOML-A11</strain>
        <strain evidence="6 8">BIOML-A2</strain>
        <strain evidence="4 10">BIOML-A9</strain>
    </source>
</reference>
<dbReference type="Proteomes" id="UP000450599">
    <property type="component" value="Unassembled WGS sequence"/>
</dbReference>
<dbReference type="EMBL" id="WKMW01000007">
    <property type="protein sequence ID" value="MRY84374.1"/>
    <property type="molecule type" value="Genomic_DNA"/>
</dbReference>
<evidence type="ECO:0000313" key="2">
    <source>
        <dbReference type="EMBL" id="CUN43370.1"/>
    </source>
</evidence>
<protein>
    <submittedName>
        <fullName evidence="2">DNA binding domain, excisionase family</fullName>
    </submittedName>
    <submittedName>
        <fullName evidence="6">Helix-turn-helix domain-containing protein</fullName>
    </submittedName>
</protein>
<evidence type="ECO:0000313" key="11">
    <source>
        <dbReference type="Proteomes" id="UP000471216"/>
    </source>
</evidence>
<evidence type="ECO:0000313" key="9">
    <source>
        <dbReference type="Proteomes" id="UP000450599"/>
    </source>
</evidence>
<evidence type="ECO:0000313" key="10">
    <source>
        <dbReference type="Proteomes" id="UP000461276"/>
    </source>
</evidence>
<evidence type="ECO:0000313" key="4">
    <source>
        <dbReference type="EMBL" id="MRY94383.1"/>
    </source>
</evidence>
<dbReference type="Proteomes" id="UP000095455">
    <property type="component" value="Unassembled WGS sequence"/>
</dbReference>